<evidence type="ECO:0000256" key="2">
    <source>
        <dbReference type="ARBA" id="ARBA00023015"/>
    </source>
</evidence>
<reference evidence="7 8" key="1">
    <citation type="submission" date="2016-07" db="EMBL/GenBank/DDBJ databases">
        <title>Complete genome sequence of the Lentzea guizhouensis DHS C013.</title>
        <authorList>
            <person name="Cao C."/>
        </authorList>
    </citation>
    <scope>NUCLEOTIDE SEQUENCE [LARGE SCALE GENOMIC DNA]</scope>
    <source>
        <strain evidence="7 8">DHS C013</strain>
    </source>
</reference>
<evidence type="ECO:0000256" key="1">
    <source>
        <dbReference type="ARBA" id="ARBA00005820"/>
    </source>
</evidence>
<evidence type="ECO:0000259" key="6">
    <source>
        <dbReference type="PROSITE" id="PS51755"/>
    </source>
</evidence>
<evidence type="ECO:0000256" key="3">
    <source>
        <dbReference type="ARBA" id="ARBA00023125"/>
    </source>
</evidence>
<dbReference type="AlphaFoldDB" id="A0A1B2HMV3"/>
<dbReference type="EMBL" id="CP016793">
    <property type="protein sequence ID" value="ANZ39049.1"/>
    <property type="molecule type" value="Genomic_DNA"/>
</dbReference>
<dbReference type="Proteomes" id="UP000093053">
    <property type="component" value="Chromosome"/>
</dbReference>
<dbReference type="SMART" id="SM01043">
    <property type="entry name" value="BTAD"/>
    <property type="match status" value="1"/>
</dbReference>
<dbReference type="InterPro" id="IPR036388">
    <property type="entry name" value="WH-like_DNA-bd_sf"/>
</dbReference>
<protein>
    <recommendedName>
        <fullName evidence="6">OmpR/PhoB-type domain-containing protein</fullName>
    </recommendedName>
</protein>
<dbReference type="InterPro" id="IPR005158">
    <property type="entry name" value="BTAD"/>
</dbReference>
<dbReference type="PROSITE" id="PS51755">
    <property type="entry name" value="OMPR_PHOB"/>
    <property type="match status" value="1"/>
</dbReference>
<keyword evidence="3 5" id="KW-0238">DNA-binding</keyword>
<dbReference type="SUPFAM" id="SSF46894">
    <property type="entry name" value="C-terminal effector domain of the bipartite response regulators"/>
    <property type="match status" value="1"/>
</dbReference>
<dbReference type="InterPro" id="IPR001867">
    <property type="entry name" value="OmpR/PhoB-type_DNA-bd"/>
</dbReference>
<evidence type="ECO:0000256" key="5">
    <source>
        <dbReference type="PROSITE-ProRule" id="PRU01091"/>
    </source>
</evidence>
<dbReference type="InterPro" id="IPR027417">
    <property type="entry name" value="P-loop_NTPase"/>
</dbReference>
<evidence type="ECO:0000313" key="7">
    <source>
        <dbReference type="EMBL" id="ANZ39049.1"/>
    </source>
</evidence>
<dbReference type="Pfam" id="PF03704">
    <property type="entry name" value="BTAD"/>
    <property type="match status" value="1"/>
</dbReference>
<sequence>MRFRILGAVEVFDGSSWRTIGSAKQRALLASLLLNANQVVPADRLISDLWPDGPPASASGLLAGYVWRLRHALRDDGVLLTRAPGYQLAVPSGAMDVHYYETLVTQGRAASDLEEAVSAFTRALAVFRDVPYADVPLTPSVLAERARLEESQLSVVEARIDAEIKLDRHEALLPELKLLVSQFPLRERLHAHLMLVLYKCGHQADALGTYRDLRRLLVNELGIEPSKPLRDLQQRILQEDPSLLGAAPVRVRPRTPPPRGLLIGRSREIAAVAGLLASEQVCAVHGPVGVGKTALAAHAAFSVAAHFPVGVLHFSSAEALHSLPPGVLAVLDDVPDVGQVPAGVGVLVTSRGPVRGVPGRAHVHVGRLPGASAVELLRSHVGDREGPAAEIARLCEHLPLALRLVGDRLATRPDWSLADFAVRLADPRRRLDLLSWQDISVRDRLSTAWDGLTSAERSTLRLLGALDLPVVAADTIGALIGRSETEAAIIAEGLVDAGLVDALTIDRYRVPDLVRLFARERQDGNAAAAISRVVEHYVALVDQRRSTADRRAWYRGELATLRSLSLHDRSDRLHQAVAGLLGGQRA</sequence>
<dbReference type="Pfam" id="PF00486">
    <property type="entry name" value="Trans_reg_C"/>
    <property type="match status" value="1"/>
</dbReference>
<dbReference type="PANTHER" id="PTHR35807:SF1">
    <property type="entry name" value="TRANSCRIPTIONAL REGULATOR REDD"/>
    <property type="match status" value="1"/>
</dbReference>
<dbReference type="SMART" id="SM00862">
    <property type="entry name" value="Trans_reg_C"/>
    <property type="match status" value="1"/>
</dbReference>
<evidence type="ECO:0000313" key="8">
    <source>
        <dbReference type="Proteomes" id="UP000093053"/>
    </source>
</evidence>
<keyword evidence="2" id="KW-0805">Transcription regulation</keyword>
<dbReference type="KEGG" id="led:BBK82_26225"/>
<dbReference type="PANTHER" id="PTHR35807">
    <property type="entry name" value="TRANSCRIPTIONAL REGULATOR REDD-RELATED"/>
    <property type="match status" value="1"/>
</dbReference>
<feature type="DNA-binding region" description="OmpR/PhoB-type" evidence="5">
    <location>
        <begin position="1"/>
        <end position="90"/>
    </location>
</feature>
<keyword evidence="4" id="KW-0804">Transcription</keyword>
<dbReference type="OrthoDB" id="5521887at2"/>
<dbReference type="STRING" id="1586287.BBK82_26225"/>
<dbReference type="SUPFAM" id="SSF48452">
    <property type="entry name" value="TPR-like"/>
    <property type="match status" value="1"/>
</dbReference>
<dbReference type="GO" id="GO:0006355">
    <property type="term" value="P:regulation of DNA-templated transcription"/>
    <property type="evidence" value="ECO:0007669"/>
    <property type="project" value="InterPro"/>
</dbReference>
<gene>
    <name evidence="7" type="ORF">BBK82_26225</name>
</gene>
<keyword evidence="8" id="KW-1185">Reference proteome</keyword>
<comment type="similarity">
    <text evidence="1">Belongs to the AfsR/DnrI/RedD regulatory family.</text>
</comment>
<dbReference type="Gene3D" id="1.10.10.10">
    <property type="entry name" value="Winged helix-like DNA-binding domain superfamily/Winged helix DNA-binding domain"/>
    <property type="match status" value="1"/>
</dbReference>
<dbReference type="InterPro" id="IPR016032">
    <property type="entry name" value="Sig_transdc_resp-reg_C-effctor"/>
</dbReference>
<evidence type="ECO:0000256" key="4">
    <source>
        <dbReference type="ARBA" id="ARBA00023163"/>
    </source>
</evidence>
<proteinExistence type="inferred from homology"/>
<dbReference type="RefSeq" id="WP_065917392.1">
    <property type="nucleotide sequence ID" value="NZ_CP016793.1"/>
</dbReference>
<dbReference type="GO" id="GO:0000160">
    <property type="term" value="P:phosphorelay signal transduction system"/>
    <property type="evidence" value="ECO:0007669"/>
    <property type="project" value="InterPro"/>
</dbReference>
<dbReference type="InterPro" id="IPR051677">
    <property type="entry name" value="AfsR-DnrI-RedD_regulator"/>
</dbReference>
<dbReference type="CDD" id="cd15831">
    <property type="entry name" value="BTAD"/>
    <property type="match status" value="1"/>
</dbReference>
<dbReference type="GO" id="GO:0003677">
    <property type="term" value="F:DNA binding"/>
    <property type="evidence" value="ECO:0007669"/>
    <property type="project" value="UniProtKB-UniRule"/>
</dbReference>
<dbReference type="SUPFAM" id="SSF52540">
    <property type="entry name" value="P-loop containing nucleoside triphosphate hydrolases"/>
    <property type="match status" value="1"/>
</dbReference>
<name>A0A1B2HMV3_9PSEU</name>
<organism evidence="7 8">
    <name type="scientific">Lentzea guizhouensis</name>
    <dbReference type="NCBI Taxonomy" id="1586287"/>
    <lineage>
        <taxon>Bacteria</taxon>
        <taxon>Bacillati</taxon>
        <taxon>Actinomycetota</taxon>
        <taxon>Actinomycetes</taxon>
        <taxon>Pseudonocardiales</taxon>
        <taxon>Pseudonocardiaceae</taxon>
        <taxon>Lentzea</taxon>
    </lineage>
</organism>
<dbReference type="InterPro" id="IPR011990">
    <property type="entry name" value="TPR-like_helical_dom_sf"/>
</dbReference>
<feature type="domain" description="OmpR/PhoB-type" evidence="6">
    <location>
        <begin position="1"/>
        <end position="90"/>
    </location>
</feature>
<dbReference type="Gene3D" id="3.40.50.300">
    <property type="entry name" value="P-loop containing nucleotide triphosphate hydrolases"/>
    <property type="match status" value="1"/>
</dbReference>
<dbReference type="Gene3D" id="1.25.40.10">
    <property type="entry name" value="Tetratricopeptide repeat domain"/>
    <property type="match status" value="1"/>
</dbReference>
<accession>A0A1B2HMV3</accession>